<dbReference type="InterPro" id="IPR036188">
    <property type="entry name" value="FAD/NAD-bd_sf"/>
</dbReference>
<dbReference type="RefSeq" id="WP_103703468.1">
    <property type="nucleotide sequence ID" value="NZ_PQGA01000002.1"/>
</dbReference>
<dbReference type="InterPro" id="IPR027477">
    <property type="entry name" value="Succ_DH/fumarate_Rdtase_cat_sf"/>
</dbReference>
<evidence type="ECO:0000256" key="2">
    <source>
        <dbReference type="ARBA" id="ARBA00022630"/>
    </source>
</evidence>
<dbReference type="AlphaFoldDB" id="A0A2S4MJZ9"/>
<evidence type="ECO:0000256" key="3">
    <source>
        <dbReference type="ARBA" id="ARBA00022827"/>
    </source>
</evidence>
<keyword evidence="2" id="KW-0285">Flavoprotein</keyword>
<dbReference type="PANTHER" id="PTHR43400">
    <property type="entry name" value="FUMARATE REDUCTASE"/>
    <property type="match status" value="1"/>
</dbReference>
<evidence type="ECO:0000256" key="1">
    <source>
        <dbReference type="ARBA" id="ARBA00001974"/>
    </source>
</evidence>
<evidence type="ECO:0000313" key="6">
    <source>
        <dbReference type="EMBL" id="POR54955.1"/>
    </source>
</evidence>
<dbReference type="EMBL" id="PQGA01000002">
    <property type="protein sequence ID" value="POR54955.1"/>
    <property type="molecule type" value="Genomic_DNA"/>
</dbReference>
<gene>
    <name evidence="6" type="ORF">B0G62_102565</name>
</gene>
<dbReference type="InterPro" id="IPR050315">
    <property type="entry name" value="FAD-oxidoreductase_2"/>
</dbReference>
<dbReference type="OrthoDB" id="9813348at2"/>
<dbReference type="Gene3D" id="3.90.700.10">
    <property type="entry name" value="Succinate dehydrogenase/fumarate reductase flavoprotein, catalytic domain"/>
    <property type="match status" value="1"/>
</dbReference>
<comment type="caution">
    <text evidence="6">The sequence shown here is derived from an EMBL/GenBank/DDBJ whole genome shotgun (WGS) entry which is preliminary data.</text>
</comment>
<keyword evidence="4" id="KW-0560">Oxidoreductase</keyword>
<dbReference type="GO" id="GO:0008202">
    <property type="term" value="P:steroid metabolic process"/>
    <property type="evidence" value="ECO:0007669"/>
    <property type="project" value="UniProtKB-ARBA"/>
</dbReference>
<reference evidence="6 7" key="1">
    <citation type="submission" date="2018-01" db="EMBL/GenBank/DDBJ databases">
        <title>Genomic Encyclopedia of Type Strains, Phase III (KMG-III): the genomes of soil and plant-associated and newly described type strains.</title>
        <authorList>
            <person name="Whitman W."/>
        </authorList>
    </citation>
    <scope>NUCLEOTIDE SEQUENCE [LARGE SCALE GENOMIC DNA]</scope>
    <source>
        <strain evidence="6 7">JCM 18070</strain>
    </source>
</reference>
<keyword evidence="3" id="KW-0274">FAD</keyword>
<dbReference type="Pfam" id="PF00890">
    <property type="entry name" value="FAD_binding_2"/>
    <property type="match status" value="1"/>
</dbReference>
<proteinExistence type="predicted"/>
<evidence type="ECO:0000313" key="7">
    <source>
        <dbReference type="Proteomes" id="UP000237381"/>
    </source>
</evidence>
<dbReference type="Proteomes" id="UP000237381">
    <property type="component" value="Unassembled WGS sequence"/>
</dbReference>
<dbReference type="SUPFAM" id="SSF51905">
    <property type="entry name" value="FAD/NAD(P)-binding domain"/>
    <property type="match status" value="1"/>
</dbReference>
<dbReference type="Gene3D" id="3.50.50.60">
    <property type="entry name" value="FAD/NAD(P)-binding domain"/>
    <property type="match status" value="1"/>
</dbReference>
<keyword evidence="7" id="KW-1185">Reference proteome</keyword>
<dbReference type="InterPro" id="IPR003953">
    <property type="entry name" value="FAD-dep_OxRdtase_2_FAD-bd"/>
</dbReference>
<dbReference type="PANTHER" id="PTHR43400:SF10">
    <property type="entry name" value="3-OXOSTEROID 1-DEHYDROGENASE"/>
    <property type="match status" value="1"/>
</dbReference>
<dbReference type="SUPFAM" id="SSF56425">
    <property type="entry name" value="Succinate dehydrogenase/fumarate reductase flavoprotein, catalytic domain"/>
    <property type="match status" value="1"/>
</dbReference>
<sequence length="564" mass="60934">MHRSLKWAGRETGVPVTQPAAYDGEVDVVVVGAGGGGLPAALFARWLGNSVALVEKTDVVGGTARKAAFWYWVPNNRPMREAGLVDEKDDCLRYMARLARPERYQPDAPMLGLEPWEYEAFEAIYESASPAAEALHERGALRYRHCADVTDYWAEMPENKAPRGRVLVPADACESMSDGGKVAIGSMQAAALRDGVQIMTGVRVQRIVRNGKGEVVGVQGTRAGGEQLTLRARKAVIFATGGFTHDPALRANFLHAPFVGGCAARSNEGDFVRIASAAGAQLRNMNYAWMCPVALERAVAGSDDFTGTFSVGGDSMLWVNKSGRRIVNEKLAYNEIAQSFFEWDPQRAEYPNFVQVAIWDQRSQQHSASTEYGRLIRPGPGNEAFELHGETLDELADAIRERLQKYAHLTGNVQLGDDFTTNLRASIARFNLFAREGKDHDFHRGDRLVERMFNGPTGEPLDHGNPTLHPVSETGPYYAALVAGGTLDTKGGPLTNANAQVLDDLGEAIPGLYGVGNCVASASARAYWAGGGTLGPIIAFAWRAAHAAHAEAIKETLPVEAAVG</sequence>
<evidence type="ECO:0000256" key="4">
    <source>
        <dbReference type="ARBA" id="ARBA00023002"/>
    </source>
</evidence>
<evidence type="ECO:0000259" key="5">
    <source>
        <dbReference type="Pfam" id="PF00890"/>
    </source>
</evidence>
<name>A0A2S4MJZ9_9BURK</name>
<protein>
    <submittedName>
        <fullName evidence="6">FAD binding domain-containing protein</fullName>
    </submittedName>
</protein>
<comment type="cofactor">
    <cofactor evidence="1">
        <name>FAD</name>
        <dbReference type="ChEBI" id="CHEBI:57692"/>
    </cofactor>
</comment>
<dbReference type="GO" id="GO:0016491">
    <property type="term" value="F:oxidoreductase activity"/>
    <property type="evidence" value="ECO:0007669"/>
    <property type="project" value="UniProtKB-KW"/>
</dbReference>
<organism evidence="6 7">
    <name type="scientific">Paraburkholderia eburnea</name>
    <dbReference type="NCBI Taxonomy" id="1189126"/>
    <lineage>
        <taxon>Bacteria</taxon>
        <taxon>Pseudomonadati</taxon>
        <taxon>Pseudomonadota</taxon>
        <taxon>Betaproteobacteria</taxon>
        <taxon>Burkholderiales</taxon>
        <taxon>Burkholderiaceae</taxon>
        <taxon>Paraburkholderia</taxon>
    </lineage>
</organism>
<accession>A0A2S4MJZ9</accession>
<feature type="domain" description="FAD-dependent oxidoreductase 2 FAD-binding" evidence="5">
    <location>
        <begin position="27"/>
        <end position="534"/>
    </location>
</feature>